<dbReference type="AlphaFoldDB" id="A0A498HAM1"/>
<protein>
    <submittedName>
        <fullName evidence="1">Uncharacterized protein</fullName>
    </submittedName>
</protein>
<organism evidence="1 2">
    <name type="scientific">Malus domestica</name>
    <name type="common">Apple</name>
    <name type="synonym">Pyrus malus</name>
    <dbReference type="NCBI Taxonomy" id="3750"/>
    <lineage>
        <taxon>Eukaryota</taxon>
        <taxon>Viridiplantae</taxon>
        <taxon>Streptophyta</taxon>
        <taxon>Embryophyta</taxon>
        <taxon>Tracheophyta</taxon>
        <taxon>Spermatophyta</taxon>
        <taxon>Magnoliopsida</taxon>
        <taxon>eudicotyledons</taxon>
        <taxon>Gunneridae</taxon>
        <taxon>Pentapetalae</taxon>
        <taxon>rosids</taxon>
        <taxon>fabids</taxon>
        <taxon>Rosales</taxon>
        <taxon>Rosaceae</taxon>
        <taxon>Amygdaloideae</taxon>
        <taxon>Maleae</taxon>
        <taxon>Malus</taxon>
    </lineage>
</organism>
<dbReference type="Proteomes" id="UP000290289">
    <property type="component" value="Chromosome 17"/>
</dbReference>
<evidence type="ECO:0000313" key="1">
    <source>
        <dbReference type="EMBL" id="RXH68059.1"/>
    </source>
</evidence>
<proteinExistence type="predicted"/>
<gene>
    <name evidence="1" type="ORF">DVH24_028206</name>
</gene>
<comment type="caution">
    <text evidence="1">The sequence shown here is derived from an EMBL/GenBank/DDBJ whole genome shotgun (WGS) entry which is preliminary data.</text>
</comment>
<sequence length="67" mass="7889">MKDMNPKPKEEIHGRIYVVPRLLQFCASTFGAFCGKRHEKLCRFSFIFSSHHRETLPHSTMNLDNPR</sequence>
<name>A0A498HAM1_MALDO</name>
<dbReference type="EMBL" id="RDQH01000343">
    <property type="protein sequence ID" value="RXH68059.1"/>
    <property type="molecule type" value="Genomic_DNA"/>
</dbReference>
<keyword evidence="2" id="KW-1185">Reference proteome</keyword>
<accession>A0A498HAM1</accession>
<reference evidence="1 2" key="1">
    <citation type="submission" date="2018-10" db="EMBL/GenBank/DDBJ databases">
        <title>A high-quality apple genome assembly.</title>
        <authorList>
            <person name="Hu J."/>
        </authorList>
    </citation>
    <scope>NUCLEOTIDE SEQUENCE [LARGE SCALE GENOMIC DNA]</scope>
    <source>
        <strain evidence="2">cv. HFTH1</strain>
        <tissue evidence="1">Young leaf</tissue>
    </source>
</reference>
<evidence type="ECO:0000313" key="2">
    <source>
        <dbReference type="Proteomes" id="UP000290289"/>
    </source>
</evidence>